<dbReference type="RefSeq" id="WP_325775985.1">
    <property type="nucleotide sequence ID" value="NZ_VTDN01000010.1"/>
</dbReference>
<dbReference type="Proteomes" id="UP001339883">
    <property type="component" value="Unassembled WGS sequence"/>
</dbReference>
<comment type="caution">
    <text evidence="4">The sequence shown here is derived from an EMBL/GenBank/DDBJ whole genome shotgun (WGS) entry which is preliminary data.</text>
</comment>
<protein>
    <recommendedName>
        <fullName evidence="6">Phage tail tape measure protein</fullName>
    </recommendedName>
</protein>
<gene>
    <name evidence="4" type="ORF">I2F25_11180</name>
</gene>
<dbReference type="PANTHER" id="PTHR37813">
    <property type="entry name" value="FELS-2 PROPHAGE PROTEIN"/>
    <property type="match status" value="1"/>
</dbReference>
<sequence>MKALKLEVLFGARDRLSPALKAMIGGSNATNQALKKTQNQLKSLQAQQKQLEGYEKQKTAIAQNSTALLELEQRMAQLKNEMANNKFKQYSEQLKTAQKALETTDQKLKQLQNNQHKVDGFFTQKRAILETTKSYEALQNHIQKLQQEMRQNGSVKLTQEFKKATTQADQLKTTLLEQKQALQLTRTELSSAGIQTKNLAQTQINLRQQIDQANSASTRYKKSVAELEQQQQKEKRALDDLSKQLKSTEASASKLTNTLDTQKSKLKQLEEGLKETGLSSSGLTSQQSRLKEQITETNQSLDSQKTKLANLNRVRESSNHIKQNAQMAAAYGTGMVATGTASAYALTKPVNESKHYEIEKNRIGALGVGKKTTDEIIAYSKAMKTFGTSTTENLALSRDALTTFGGDVHHAEMAAPMLAKMHFANEAMYGSEEGGQKDKQLMDMLKVIELRNGLKSEAAFKEQANMVQQVIIGSGGRVKANEYLDVIKRGGLAAKGMDSKAFYYTLEPLIQEMKGGSIGDAMMSAYQNLYQGRTTKRAVNNLDRLGLIADEGKVHHDKAGQLSYLDVGAIKGADLFKKDQFKWMEEVLIPQLAAKGITDPQKVHDAIGSIFTNRTASKLFSNMYDQRENIHKNMKLNSGAENIDQLNARAQNTAAGKEMEAKAKLHNAYLELGNQILPIYSKALEFATDKLQIFTDWMGKNPMLAKALGVGLLVIATSLLAIGGLLVIFSPLIAGMMTLKLLMLSASTGGQALGLMAKALLSPFTLMKNLVIGFGQALLWLGRTMLANPILLAITLIAVAAYAIYKNWKPIKAFFLELWSGISKWANSAWQSITQSASNAWSMITNKVGAVWNTIKGTFNQGVHSVIDIFQYLWTTLKNIIKSVDQVFADNPILNFLLFPIGIPRMIIANWSSIKGFFADVWNSVAQSTSDAWNSIYSFFSPIGTWFSNQWNTVKTGASDLWQSVKSGASDAWTGIYNFFNPMGDWFSEKWAIVRDGASDAWETTKTGAGSVWDKITETFSPLEEWFSKRWEEIKNVFNGGITAIGAVILNWSPIGLFYKAFQKVMDWFGIELPNTFTGFGTMIIDGLASGIEKGFNRLKPLWEKINSWMPDWSRKTIDISSASPLMTSSKRFISNGFNIGNLGTSLAKEKPNTPLNLFNQASKIDLSNKVHSSVQAIKEVAIEPIIAKIRPINLSKPNTSPRVPQQITEGDINIQIHAQPNHSVHDIANLVRNEVAKLKRAQNAQQRTAYYDTE</sequence>
<feature type="transmembrane region" description="Helical" evidence="3">
    <location>
        <begin position="741"/>
        <end position="766"/>
    </location>
</feature>
<name>A0ABU6DUS5_9GAMM</name>
<keyword evidence="3" id="KW-0472">Membrane</keyword>
<dbReference type="Gene3D" id="1.20.120.20">
    <property type="entry name" value="Apolipoprotein"/>
    <property type="match status" value="1"/>
</dbReference>
<evidence type="ECO:0000256" key="2">
    <source>
        <dbReference type="SAM" id="MobiDB-lite"/>
    </source>
</evidence>
<accession>A0ABU6DUS5</accession>
<feature type="transmembrane region" description="Helical" evidence="3">
    <location>
        <begin position="1037"/>
        <end position="1059"/>
    </location>
</feature>
<evidence type="ECO:0000256" key="1">
    <source>
        <dbReference type="SAM" id="Coils"/>
    </source>
</evidence>
<keyword evidence="5" id="KW-1185">Reference proteome</keyword>
<feature type="transmembrane region" description="Helical" evidence="3">
    <location>
        <begin position="786"/>
        <end position="805"/>
    </location>
</feature>
<proteinExistence type="predicted"/>
<feature type="transmembrane region" description="Helical" evidence="3">
    <location>
        <begin position="708"/>
        <end position="729"/>
    </location>
</feature>
<evidence type="ECO:0000313" key="5">
    <source>
        <dbReference type="Proteomes" id="UP001339883"/>
    </source>
</evidence>
<feature type="compositionally biased region" description="Polar residues" evidence="2">
    <location>
        <begin position="244"/>
        <end position="259"/>
    </location>
</feature>
<dbReference type="EMBL" id="VTDN01000010">
    <property type="protein sequence ID" value="MEB5477599.1"/>
    <property type="molecule type" value="Genomic_DNA"/>
</dbReference>
<reference evidence="4 5" key="1">
    <citation type="submission" date="2019-08" db="EMBL/GenBank/DDBJ databases">
        <title>Five species of Acinetobacter isolated from floral nectar and animal pollinators.</title>
        <authorList>
            <person name="Hendry T.A."/>
        </authorList>
    </citation>
    <scope>NUCLEOTIDE SEQUENCE [LARGE SCALE GENOMIC DNA]</scope>
    <source>
        <strain evidence="4 5">MD18.27</strain>
    </source>
</reference>
<evidence type="ECO:0008006" key="6">
    <source>
        <dbReference type="Google" id="ProtNLM"/>
    </source>
</evidence>
<feature type="coiled-coil region" evidence="1">
    <location>
        <begin position="27"/>
        <end position="148"/>
    </location>
</feature>
<evidence type="ECO:0000256" key="3">
    <source>
        <dbReference type="SAM" id="Phobius"/>
    </source>
</evidence>
<feature type="region of interest" description="Disordered" evidence="2">
    <location>
        <begin position="236"/>
        <end position="259"/>
    </location>
</feature>
<dbReference type="Gene3D" id="1.10.287.700">
    <property type="entry name" value="Helix hairpin bin"/>
    <property type="match status" value="1"/>
</dbReference>
<keyword evidence="3" id="KW-0812">Transmembrane</keyword>
<organism evidence="4 5">
    <name type="scientific">Acinetobacter pollinis</name>
    <dbReference type="NCBI Taxonomy" id="2605270"/>
    <lineage>
        <taxon>Bacteria</taxon>
        <taxon>Pseudomonadati</taxon>
        <taxon>Pseudomonadota</taxon>
        <taxon>Gammaproteobacteria</taxon>
        <taxon>Moraxellales</taxon>
        <taxon>Moraxellaceae</taxon>
        <taxon>Acinetobacter</taxon>
    </lineage>
</organism>
<evidence type="ECO:0000313" key="4">
    <source>
        <dbReference type="EMBL" id="MEB5477599.1"/>
    </source>
</evidence>
<keyword evidence="1" id="KW-0175">Coiled coil</keyword>
<keyword evidence="3" id="KW-1133">Transmembrane helix</keyword>
<dbReference type="PANTHER" id="PTHR37813:SF1">
    <property type="entry name" value="FELS-2 PROPHAGE PROTEIN"/>
    <property type="match status" value="1"/>
</dbReference>